<protein>
    <recommendedName>
        <fullName evidence="1">Glycosyltransferase 2-like domain-containing protein</fullName>
    </recommendedName>
</protein>
<evidence type="ECO:0000313" key="2">
    <source>
        <dbReference type="EMBL" id="KUG22571.1"/>
    </source>
</evidence>
<dbReference type="PANTHER" id="PTHR43179">
    <property type="entry name" value="RHAMNOSYLTRANSFERASE WBBL"/>
    <property type="match status" value="1"/>
</dbReference>
<dbReference type="Gene3D" id="3.90.550.10">
    <property type="entry name" value="Spore Coat Polysaccharide Biosynthesis Protein SpsA, Chain A"/>
    <property type="match status" value="1"/>
</dbReference>
<dbReference type="AlphaFoldDB" id="A0A0W8FNY7"/>
<dbReference type="EMBL" id="LNQE01000955">
    <property type="protein sequence ID" value="KUG22571.1"/>
    <property type="molecule type" value="Genomic_DNA"/>
</dbReference>
<dbReference type="InterPro" id="IPR001173">
    <property type="entry name" value="Glyco_trans_2-like"/>
</dbReference>
<gene>
    <name evidence="2" type="ORF">ASZ90_007645</name>
</gene>
<proteinExistence type="predicted"/>
<dbReference type="SUPFAM" id="SSF53448">
    <property type="entry name" value="Nucleotide-diphospho-sugar transferases"/>
    <property type="match status" value="1"/>
</dbReference>
<organism evidence="2">
    <name type="scientific">hydrocarbon metagenome</name>
    <dbReference type="NCBI Taxonomy" id="938273"/>
    <lineage>
        <taxon>unclassified sequences</taxon>
        <taxon>metagenomes</taxon>
        <taxon>ecological metagenomes</taxon>
    </lineage>
</organism>
<dbReference type="InterPro" id="IPR029044">
    <property type="entry name" value="Nucleotide-diphossugar_trans"/>
</dbReference>
<name>A0A0W8FNY7_9ZZZZ</name>
<reference evidence="2" key="1">
    <citation type="journal article" date="2015" name="Proc. Natl. Acad. Sci. U.S.A.">
        <title>Networks of energetic and metabolic interactions define dynamics in microbial communities.</title>
        <authorList>
            <person name="Embree M."/>
            <person name="Liu J.K."/>
            <person name="Al-Bassam M.M."/>
            <person name="Zengler K."/>
        </authorList>
    </citation>
    <scope>NUCLEOTIDE SEQUENCE</scope>
</reference>
<evidence type="ECO:0000259" key="1">
    <source>
        <dbReference type="Pfam" id="PF00535"/>
    </source>
</evidence>
<comment type="caution">
    <text evidence="2">The sequence shown here is derived from an EMBL/GenBank/DDBJ whole genome shotgun (WGS) entry which is preliminary data.</text>
</comment>
<dbReference type="Pfam" id="PF00535">
    <property type="entry name" value="Glycos_transf_2"/>
    <property type="match status" value="1"/>
</dbReference>
<sequence>MDLNVSVLIVDNGSEIDIEHILKSEFKETSFPLYFLRNSQNAGVAVAWNQILKFSPEQTKEKPFDYNYYVISNNDALFGVDWLQPLVEAMENDKTIGWISTMENGSPVLNELVEAHTLSKKYRVDPKKPYTTQVINKGLDLIYAKWGGHEALCRFIKSKPLPLFVPFRKEGRSAVCFMVRPAMIEQIGFFDEDYSPIGISEDLEYFLRIERILMPRWLTAEKYPEEAKWKNGFCSKSIVHHNWCSTHQGPKFDGRKWDKMREKNWQAKFGKSKKYFTSLLP</sequence>
<feature type="domain" description="Glycosyltransferase 2-like" evidence="1">
    <location>
        <begin position="4"/>
        <end position="104"/>
    </location>
</feature>
<accession>A0A0W8FNY7</accession>
<dbReference type="PANTHER" id="PTHR43179:SF7">
    <property type="entry name" value="RHAMNOSYLTRANSFERASE WBBL"/>
    <property type="match status" value="1"/>
</dbReference>